<dbReference type="PRINTS" id="PR00756">
    <property type="entry name" value="ALADIPTASE"/>
</dbReference>
<dbReference type="RefSeq" id="WP_127821895.1">
    <property type="nucleotide sequence ID" value="NZ_RWGX02000016.1"/>
</dbReference>
<accession>A0AA94F219</accession>
<dbReference type="InterPro" id="IPR042097">
    <property type="entry name" value="Aminopeptidase_N-like_N_sf"/>
</dbReference>
<dbReference type="InterPro" id="IPR050344">
    <property type="entry name" value="Peptidase_M1_aminopeptidases"/>
</dbReference>
<evidence type="ECO:0000259" key="12">
    <source>
        <dbReference type="Pfam" id="PF01433"/>
    </source>
</evidence>
<comment type="catalytic activity">
    <reaction evidence="1">
        <text>Release of an N-terminal amino acid, Xaa-|-Yaa- from a peptide, amide or arylamide. Xaa is preferably Ala, but may be most amino acids including Pro (slow action). When a terminal hydrophobic residue is followed by a prolyl residue, the two may be released as an intact Xaa-Pro dipeptide.</text>
        <dbReference type="EC" id="3.4.11.2"/>
    </reaction>
</comment>
<evidence type="ECO:0000256" key="9">
    <source>
        <dbReference type="ARBA" id="ARBA00022801"/>
    </source>
</evidence>
<evidence type="ECO:0000256" key="3">
    <source>
        <dbReference type="ARBA" id="ARBA00010136"/>
    </source>
</evidence>
<keyword evidence="8" id="KW-0479">Metal-binding</keyword>
<keyword evidence="6" id="KW-0031">Aminopeptidase</keyword>
<evidence type="ECO:0000256" key="10">
    <source>
        <dbReference type="ARBA" id="ARBA00022833"/>
    </source>
</evidence>
<evidence type="ECO:0000256" key="5">
    <source>
        <dbReference type="ARBA" id="ARBA00015611"/>
    </source>
</evidence>
<comment type="similarity">
    <text evidence="3">Belongs to the peptidase M1 family.</text>
</comment>
<protein>
    <recommendedName>
        <fullName evidence="5">Aminopeptidase N</fullName>
        <ecNumber evidence="4">3.4.11.2</ecNumber>
    </recommendedName>
</protein>
<evidence type="ECO:0000256" key="4">
    <source>
        <dbReference type="ARBA" id="ARBA00012564"/>
    </source>
</evidence>
<evidence type="ECO:0000313" key="14">
    <source>
        <dbReference type="EMBL" id="RVU87688.1"/>
    </source>
</evidence>
<evidence type="ECO:0000256" key="6">
    <source>
        <dbReference type="ARBA" id="ARBA00022438"/>
    </source>
</evidence>
<dbReference type="GO" id="GO:0005737">
    <property type="term" value="C:cytoplasm"/>
    <property type="evidence" value="ECO:0007669"/>
    <property type="project" value="TreeGrafter"/>
</dbReference>
<evidence type="ECO:0000256" key="7">
    <source>
        <dbReference type="ARBA" id="ARBA00022670"/>
    </source>
</evidence>
<dbReference type="GO" id="GO:0016285">
    <property type="term" value="F:alanyl aminopeptidase activity"/>
    <property type="evidence" value="ECO:0007669"/>
    <property type="project" value="UniProtKB-EC"/>
</dbReference>
<dbReference type="SUPFAM" id="SSF63737">
    <property type="entry name" value="Leukotriene A4 hydrolase N-terminal domain"/>
    <property type="match status" value="1"/>
</dbReference>
<evidence type="ECO:0000256" key="8">
    <source>
        <dbReference type="ARBA" id="ARBA00022723"/>
    </source>
</evidence>
<dbReference type="InterPro" id="IPR014782">
    <property type="entry name" value="Peptidase_M1_dom"/>
</dbReference>
<gene>
    <name evidence="14" type="ORF">EJB19_05525</name>
</gene>
<dbReference type="GO" id="GO:0043171">
    <property type="term" value="P:peptide catabolic process"/>
    <property type="evidence" value="ECO:0007669"/>
    <property type="project" value="TreeGrafter"/>
</dbReference>
<organism evidence="14">
    <name type="scientific">Flavobacterium columnare</name>
    <dbReference type="NCBI Taxonomy" id="996"/>
    <lineage>
        <taxon>Bacteria</taxon>
        <taxon>Pseudomonadati</taxon>
        <taxon>Bacteroidota</taxon>
        <taxon>Flavobacteriia</taxon>
        <taxon>Flavobacteriales</taxon>
        <taxon>Flavobacteriaceae</taxon>
        <taxon>Flavobacterium</taxon>
    </lineage>
</organism>
<dbReference type="EMBL" id="RWGX01000004">
    <property type="protein sequence ID" value="RVU87688.1"/>
    <property type="molecule type" value="Genomic_DNA"/>
</dbReference>
<reference evidence="14" key="1">
    <citation type="submission" date="2018-12" db="EMBL/GenBank/DDBJ databases">
        <title>Draft genome sequence of Flaovobacterium columnare BGFS27 isolated from channel catfish in Alabama.</title>
        <authorList>
            <person name="Cai W."/>
            <person name="Arias C."/>
        </authorList>
    </citation>
    <scope>NUCLEOTIDE SEQUENCE [LARGE SCALE GENOMIC DNA]</scope>
    <source>
        <strain evidence="14">BGFS27</strain>
    </source>
</reference>
<comment type="caution">
    <text evidence="14">The sequence shown here is derived from an EMBL/GenBank/DDBJ whole genome shotgun (WGS) entry which is preliminary data.</text>
</comment>
<dbReference type="GO" id="GO:0016020">
    <property type="term" value="C:membrane"/>
    <property type="evidence" value="ECO:0007669"/>
    <property type="project" value="TreeGrafter"/>
</dbReference>
<proteinExistence type="inferred from homology"/>
<dbReference type="PANTHER" id="PTHR11533:SF174">
    <property type="entry name" value="PUROMYCIN-SENSITIVE AMINOPEPTIDASE-RELATED"/>
    <property type="match status" value="1"/>
</dbReference>
<dbReference type="Pfam" id="PF17900">
    <property type="entry name" value="Peptidase_M1_N"/>
    <property type="match status" value="1"/>
</dbReference>
<dbReference type="SUPFAM" id="SSF55486">
    <property type="entry name" value="Metalloproteases ('zincins'), catalytic domain"/>
    <property type="match status" value="1"/>
</dbReference>
<dbReference type="AlphaFoldDB" id="A0AA94F219"/>
<dbReference type="CDD" id="cd09603">
    <property type="entry name" value="M1_APN_like"/>
    <property type="match status" value="1"/>
</dbReference>
<feature type="domain" description="Aminopeptidase N-like N-terminal" evidence="13">
    <location>
        <begin position="28"/>
        <end position="203"/>
    </location>
</feature>
<dbReference type="GO" id="GO:0008270">
    <property type="term" value="F:zinc ion binding"/>
    <property type="evidence" value="ECO:0007669"/>
    <property type="project" value="InterPro"/>
</dbReference>
<evidence type="ECO:0000256" key="2">
    <source>
        <dbReference type="ARBA" id="ARBA00001947"/>
    </source>
</evidence>
<keyword evidence="7" id="KW-0645">Protease</keyword>
<dbReference type="Pfam" id="PF01433">
    <property type="entry name" value="Peptidase_M1"/>
    <property type="match status" value="1"/>
</dbReference>
<dbReference type="EC" id="3.4.11.2" evidence="4"/>
<evidence type="ECO:0000256" key="11">
    <source>
        <dbReference type="ARBA" id="ARBA00023049"/>
    </source>
</evidence>
<evidence type="ECO:0000259" key="13">
    <source>
        <dbReference type="Pfam" id="PF17900"/>
    </source>
</evidence>
<keyword evidence="11" id="KW-0482">Metalloprotease</keyword>
<dbReference type="Gene3D" id="2.60.40.1730">
    <property type="entry name" value="tricorn interacting facor f3 domain"/>
    <property type="match status" value="1"/>
</dbReference>
<dbReference type="InterPro" id="IPR001930">
    <property type="entry name" value="Peptidase_M1"/>
</dbReference>
<dbReference type="GO" id="GO:0006508">
    <property type="term" value="P:proteolysis"/>
    <property type="evidence" value="ECO:0007669"/>
    <property type="project" value="UniProtKB-KW"/>
</dbReference>
<evidence type="ECO:0000256" key="1">
    <source>
        <dbReference type="ARBA" id="ARBA00000098"/>
    </source>
</evidence>
<dbReference type="GO" id="GO:0070006">
    <property type="term" value="F:metalloaminopeptidase activity"/>
    <property type="evidence" value="ECO:0007669"/>
    <property type="project" value="TreeGrafter"/>
</dbReference>
<keyword evidence="9" id="KW-0378">Hydrolase</keyword>
<comment type="cofactor">
    <cofactor evidence="2">
        <name>Zn(2+)</name>
        <dbReference type="ChEBI" id="CHEBI:29105"/>
    </cofactor>
</comment>
<feature type="domain" description="Peptidase M1 membrane alanine aminopeptidase" evidence="12">
    <location>
        <begin position="238"/>
        <end position="442"/>
    </location>
</feature>
<dbReference type="GO" id="GO:0005615">
    <property type="term" value="C:extracellular space"/>
    <property type="evidence" value="ECO:0007669"/>
    <property type="project" value="TreeGrafter"/>
</dbReference>
<dbReference type="InterPro" id="IPR045357">
    <property type="entry name" value="Aminopeptidase_N-like_N"/>
</dbReference>
<dbReference type="PANTHER" id="PTHR11533">
    <property type="entry name" value="PROTEASE M1 ZINC METALLOPROTEASE"/>
    <property type="match status" value="1"/>
</dbReference>
<dbReference type="Gene3D" id="1.10.390.10">
    <property type="entry name" value="Neutral Protease Domain 2"/>
    <property type="match status" value="1"/>
</dbReference>
<sequence>MRILFFLFSFTLWAQSIPKVDFISLKAELTPSFQTKSISGTCHYVFELKEKVDSIKIDAIKMTFKEVKINGKYVKYKSTNKSLIFFEGYTLGKNIITFHYQATPKQTMYFIDMGNDFSFLSSSNQKINYRNYQIWTQGQGKYTSHWLPSFDDVNEKLIFNLSISAEPFYKVISNGVLKKIIQPGIKANKKWVYEMKKPMSSYLAMLAIGIFGSKEIVSKGKKKLELYYKYEDEDKFDYTYKYSKEIFNFLEKEIDLAYPWEIYKQVPVEDFLYAGMENTTATVFSQDYVVDKIGFNDKNYINVNAHELAHHWFGDLVTAKEGKHHWLQEGFATYYALLAEKHLFGDTHFQFELLKYADEINANSTKDTIPILNEKASVLSFYKKGAWALHYLRESIGDYNFKKAIKTYLKKYQYKNVDTNDFLNEIKKVAPYFDIYQFKKEWLESSHFNFEKTTQILSKNKEVKKYFELKELERVSFDQKKDFFKNILLSNEYAALSQEIIYQLKNVSYEEKAELLKLAINTKNIAIRQAIVETVATIPLEFKLDYEQFLNDESYITKEITLVQLCKQFPEDAISYLEKTKEIIGLNDKSFKITWLGLALQSKGYKQELQDLFLSELLNYTTLRFNSTIRQNALEVILKINPTHPIVLKSLINATQHHKWQFVRFSRNTIRAMLKREYFKKAFEAILPDLSDKEELFLRNELK</sequence>
<name>A0AA94F219_9FLAO</name>
<dbReference type="GO" id="GO:0042277">
    <property type="term" value="F:peptide binding"/>
    <property type="evidence" value="ECO:0007669"/>
    <property type="project" value="TreeGrafter"/>
</dbReference>
<keyword evidence="10" id="KW-0862">Zinc</keyword>
<dbReference type="InterPro" id="IPR027268">
    <property type="entry name" value="Peptidase_M4/M1_CTD_sf"/>
</dbReference>